<name>A0A200QME5_MACCD</name>
<protein>
    <submittedName>
        <fullName evidence="1">Uncharacterized protein</fullName>
    </submittedName>
</protein>
<accession>A0A200QME5</accession>
<evidence type="ECO:0000313" key="2">
    <source>
        <dbReference type="Proteomes" id="UP000195402"/>
    </source>
</evidence>
<dbReference type="AlphaFoldDB" id="A0A200QME5"/>
<dbReference type="InParanoid" id="A0A200QME5"/>
<gene>
    <name evidence="1" type="ORF">BVC80_85g1</name>
</gene>
<dbReference type="EMBL" id="MVGT01001603">
    <property type="protein sequence ID" value="OVA11609.1"/>
    <property type="molecule type" value="Genomic_DNA"/>
</dbReference>
<dbReference type="Proteomes" id="UP000195402">
    <property type="component" value="Unassembled WGS sequence"/>
</dbReference>
<sequence>MINGLHASGIINTLEKPSVRVIGSAAPIASNMVLEFFGRILEGIGQGVIVHNMVKGKTANNNNNNTTRRTK</sequence>
<evidence type="ECO:0000313" key="1">
    <source>
        <dbReference type="EMBL" id="OVA11609.1"/>
    </source>
</evidence>
<comment type="caution">
    <text evidence="1">The sequence shown here is derived from an EMBL/GenBank/DDBJ whole genome shotgun (WGS) entry which is preliminary data.</text>
</comment>
<reference evidence="1 2" key="1">
    <citation type="journal article" date="2017" name="Mol. Plant">
        <title>The Genome of Medicinal Plant Macleaya cordata Provides New Insights into Benzylisoquinoline Alkaloids Metabolism.</title>
        <authorList>
            <person name="Liu X."/>
            <person name="Liu Y."/>
            <person name="Huang P."/>
            <person name="Ma Y."/>
            <person name="Qing Z."/>
            <person name="Tang Q."/>
            <person name="Cao H."/>
            <person name="Cheng P."/>
            <person name="Zheng Y."/>
            <person name="Yuan Z."/>
            <person name="Zhou Y."/>
            <person name="Liu J."/>
            <person name="Tang Z."/>
            <person name="Zhuo Y."/>
            <person name="Zhang Y."/>
            <person name="Yu L."/>
            <person name="Huang J."/>
            <person name="Yang P."/>
            <person name="Peng Q."/>
            <person name="Zhang J."/>
            <person name="Jiang W."/>
            <person name="Zhang Z."/>
            <person name="Lin K."/>
            <person name="Ro D.K."/>
            <person name="Chen X."/>
            <person name="Xiong X."/>
            <person name="Shang Y."/>
            <person name="Huang S."/>
            <person name="Zeng J."/>
        </authorList>
    </citation>
    <scope>NUCLEOTIDE SEQUENCE [LARGE SCALE GENOMIC DNA]</scope>
    <source>
        <strain evidence="2">cv. BLH2017</strain>
        <tissue evidence="1">Root</tissue>
    </source>
</reference>
<keyword evidence="2" id="KW-1185">Reference proteome</keyword>
<organism evidence="1 2">
    <name type="scientific">Macleaya cordata</name>
    <name type="common">Five-seeded plume-poppy</name>
    <name type="synonym">Bocconia cordata</name>
    <dbReference type="NCBI Taxonomy" id="56857"/>
    <lineage>
        <taxon>Eukaryota</taxon>
        <taxon>Viridiplantae</taxon>
        <taxon>Streptophyta</taxon>
        <taxon>Embryophyta</taxon>
        <taxon>Tracheophyta</taxon>
        <taxon>Spermatophyta</taxon>
        <taxon>Magnoliopsida</taxon>
        <taxon>Ranunculales</taxon>
        <taxon>Papaveraceae</taxon>
        <taxon>Papaveroideae</taxon>
        <taxon>Macleaya</taxon>
    </lineage>
</organism>
<proteinExistence type="predicted"/>